<protein>
    <submittedName>
        <fullName evidence="1">Uncharacterized protein</fullName>
    </submittedName>
</protein>
<comment type="caution">
    <text evidence="1">The sequence shown here is derived from an EMBL/GenBank/DDBJ whole genome shotgun (WGS) entry which is preliminary data.</text>
</comment>
<name>A0AAN6QHG5_9PEZI</name>
<organism evidence="1 2">
    <name type="scientific">Canariomyces notabilis</name>
    <dbReference type="NCBI Taxonomy" id="2074819"/>
    <lineage>
        <taxon>Eukaryota</taxon>
        <taxon>Fungi</taxon>
        <taxon>Dikarya</taxon>
        <taxon>Ascomycota</taxon>
        <taxon>Pezizomycotina</taxon>
        <taxon>Sordariomycetes</taxon>
        <taxon>Sordariomycetidae</taxon>
        <taxon>Sordariales</taxon>
        <taxon>Chaetomiaceae</taxon>
        <taxon>Canariomyces</taxon>
    </lineage>
</organism>
<accession>A0AAN6QHG5</accession>
<gene>
    <name evidence="1" type="ORF">N656DRAFT_781953</name>
</gene>
<keyword evidence="2" id="KW-1185">Reference proteome</keyword>
<sequence length="69" mass="7769">MSFVKSFSARYADEDTIYGALAKIFPMETGITVIYQRGRFICTTPRELTREETSAIKAAIKANHYGDES</sequence>
<reference evidence="1" key="2">
    <citation type="submission" date="2023-05" db="EMBL/GenBank/DDBJ databases">
        <authorList>
            <consortium name="Lawrence Berkeley National Laboratory"/>
            <person name="Steindorff A."/>
            <person name="Hensen N."/>
            <person name="Bonometti L."/>
            <person name="Westerberg I."/>
            <person name="Brannstrom I.O."/>
            <person name="Guillou S."/>
            <person name="Cros-Aarteil S."/>
            <person name="Calhoun S."/>
            <person name="Haridas S."/>
            <person name="Kuo A."/>
            <person name="Mondo S."/>
            <person name="Pangilinan J."/>
            <person name="Riley R."/>
            <person name="Labutti K."/>
            <person name="Andreopoulos B."/>
            <person name="Lipzen A."/>
            <person name="Chen C."/>
            <person name="Yanf M."/>
            <person name="Daum C."/>
            <person name="Ng V."/>
            <person name="Clum A."/>
            <person name="Ohm R."/>
            <person name="Martin F."/>
            <person name="Silar P."/>
            <person name="Natvig D."/>
            <person name="Lalanne C."/>
            <person name="Gautier V."/>
            <person name="Ament-Velasquez S.L."/>
            <person name="Kruys A."/>
            <person name="Hutchinson M.I."/>
            <person name="Powell A.J."/>
            <person name="Barry K."/>
            <person name="Miller A.N."/>
            <person name="Grigoriev I.V."/>
            <person name="Debuchy R."/>
            <person name="Gladieux P."/>
            <person name="Thoren M.H."/>
            <person name="Johannesson H."/>
        </authorList>
    </citation>
    <scope>NUCLEOTIDE SEQUENCE</scope>
    <source>
        <strain evidence="1">CBS 508.74</strain>
    </source>
</reference>
<evidence type="ECO:0000313" key="1">
    <source>
        <dbReference type="EMBL" id="KAK4110318.1"/>
    </source>
</evidence>
<dbReference type="Proteomes" id="UP001302812">
    <property type="component" value="Unassembled WGS sequence"/>
</dbReference>
<proteinExistence type="predicted"/>
<dbReference type="GeneID" id="89939796"/>
<dbReference type="RefSeq" id="XP_064667888.1">
    <property type="nucleotide sequence ID" value="XM_064815671.1"/>
</dbReference>
<evidence type="ECO:0000313" key="2">
    <source>
        <dbReference type="Proteomes" id="UP001302812"/>
    </source>
</evidence>
<dbReference type="AlphaFoldDB" id="A0AAN6QHG5"/>
<dbReference type="EMBL" id="MU853351">
    <property type="protein sequence ID" value="KAK4110318.1"/>
    <property type="molecule type" value="Genomic_DNA"/>
</dbReference>
<reference evidence="1" key="1">
    <citation type="journal article" date="2023" name="Mol. Phylogenet. Evol.">
        <title>Genome-scale phylogeny and comparative genomics of the fungal order Sordariales.</title>
        <authorList>
            <person name="Hensen N."/>
            <person name="Bonometti L."/>
            <person name="Westerberg I."/>
            <person name="Brannstrom I.O."/>
            <person name="Guillou S."/>
            <person name="Cros-Aarteil S."/>
            <person name="Calhoun S."/>
            <person name="Haridas S."/>
            <person name="Kuo A."/>
            <person name="Mondo S."/>
            <person name="Pangilinan J."/>
            <person name="Riley R."/>
            <person name="LaButti K."/>
            <person name="Andreopoulos B."/>
            <person name="Lipzen A."/>
            <person name="Chen C."/>
            <person name="Yan M."/>
            <person name="Daum C."/>
            <person name="Ng V."/>
            <person name="Clum A."/>
            <person name="Steindorff A."/>
            <person name="Ohm R.A."/>
            <person name="Martin F."/>
            <person name="Silar P."/>
            <person name="Natvig D.O."/>
            <person name="Lalanne C."/>
            <person name="Gautier V."/>
            <person name="Ament-Velasquez S.L."/>
            <person name="Kruys A."/>
            <person name="Hutchinson M.I."/>
            <person name="Powell A.J."/>
            <person name="Barry K."/>
            <person name="Miller A.N."/>
            <person name="Grigoriev I.V."/>
            <person name="Debuchy R."/>
            <person name="Gladieux P."/>
            <person name="Hiltunen Thoren M."/>
            <person name="Johannesson H."/>
        </authorList>
    </citation>
    <scope>NUCLEOTIDE SEQUENCE</scope>
    <source>
        <strain evidence="1">CBS 508.74</strain>
    </source>
</reference>